<dbReference type="Ensembl" id="ENSNPET00000013200.1">
    <property type="protein sequence ID" value="ENSNPEP00000012882.1"/>
    <property type="gene ID" value="ENSNPEG00000009623.1"/>
</dbReference>
<dbReference type="SUPFAM" id="SSF52047">
    <property type="entry name" value="RNI-like"/>
    <property type="match status" value="1"/>
</dbReference>
<dbReference type="InterPro" id="IPR032675">
    <property type="entry name" value="LRR_dom_sf"/>
</dbReference>
<dbReference type="Gene3D" id="3.80.10.10">
    <property type="entry name" value="Ribonuclease Inhibitor"/>
    <property type="match status" value="1"/>
</dbReference>
<dbReference type="Proteomes" id="UP000694420">
    <property type="component" value="Unplaced"/>
</dbReference>
<name>A0A8C6ZIA5_NOTPE</name>
<reference evidence="1" key="1">
    <citation type="submission" date="2025-08" db="UniProtKB">
        <authorList>
            <consortium name="Ensembl"/>
        </authorList>
    </citation>
    <scope>IDENTIFICATION</scope>
</reference>
<protein>
    <submittedName>
        <fullName evidence="1">Uncharacterized protein</fullName>
    </submittedName>
</protein>
<sequence>MFFERHLENILKCFIPNVTDPNQVLELIPLCKEYVWKLEIDQLLPPLKLDQKEEEEEEDFDDSGSDLELSEVSMHHYDLGVLITALPHLEELDLTYGVKDCGMNFEWNLFNFTYQDCSNLAVALKKCHNLKDGGKQLLEGLMDNNILTEFDLRLAEVGQESEYLINQILWANQERARLKALQNPSVKPV</sequence>
<reference evidence="1" key="2">
    <citation type="submission" date="2025-09" db="UniProtKB">
        <authorList>
            <consortium name="Ensembl"/>
        </authorList>
    </citation>
    <scope>IDENTIFICATION</scope>
</reference>
<keyword evidence="2" id="KW-1185">Reference proteome</keyword>
<proteinExistence type="predicted"/>
<evidence type="ECO:0000313" key="2">
    <source>
        <dbReference type="Proteomes" id="UP000694420"/>
    </source>
</evidence>
<dbReference type="AlphaFoldDB" id="A0A8C6ZIA5"/>
<evidence type="ECO:0000313" key="1">
    <source>
        <dbReference type="Ensembl" id="ENSNPEP00000012882.1"/>
    </source>
</evidence>
<organism evidence="1 2">
    <name type="scientific">Nothoprocta perdicaria</name>
    <name type="common">Chilean tinamou</name>
    <name type="synonym">Crypturus perdicarius</name>
    <dbReference type="NCBI Taxonomy" id="30464"/>
    <lineage>
        <taxon>Eukaryota</taxon>
        <taxon>Metazoa</taxon>
        <taxon>Chordata</taxon>
        <taxon>Craniata</taxon>
        <taxon>Vertebrata</taxon>
        <taxon>Euteleostomi</taxon>
        <taxon>Archelosauria</taxon>
        <taxon>Archosauria</taxon>
        <taxon>Dinosauria</taxon>
        <taxon>Saurischia</taxon>
        <taxon>Theropoda</taxon>
        <taxon>Coelurosauria</taxon>
        <taxon>Aves</taxon>
        <taxon>Palaeognathae</taxon>
        <taxon>Tinamiformes</taxon>
        <taxon>Tinamidae</taxon>
        <taxon>Nothoprocta</taxon>
    </lineage>
</organism>
<accession>A0A8C6ZIA5</accession>